<comment type="caution">
    <text evidence="1">The sequence shown here is derived from an EMBL/GenBank/DDBJ whole genome shotgun (WGS) entry which is preliminary data.</text>
</comment>
<dbReference type="Proteomes" id="UP000821865">
    <property type="component" value="Chromosome 8"/>
</dbReference>
<gene>
    <name evidence="1" type="ORF">HPB49_020243</name>
</gene>
<keyword evidence="2" id="KW-1185">Reference proteome</keyword>
<proteinExistence type="predicted"/>
<evidence type="ECO:0000313" key="1">
    <source>
        <dbReference type="EMBL" id="KAH7938116.1"/>
    </source>
</evidence>
<sequence>MDAEKLISLGKELGLTAEALQQWMDEERSRERERRSQEPEAAKEDHARELERQAGERQLSELRLRAQELQQPSQAVTANSSVLETNNQDFRSPHMLIPAFNEARDELDAYIQRLSPNPCASAWQRFRRLFNGGRICSFRRWFLDLGEDPGLVDAPGASPSPGPSSRDPGLIQIRCQGLHGFQVRQHPDLSPPPHRCGRQQTLVWADLARTSPVPIPGHYGTP</sequence>
<evidence type="ECO:0000313" key="2">
    <source>
        <dbReference type="Proteomes" id="UP000821865"/>
    </source>
</evidence>
<protein>
    <submittedName>
        <fullName evidence="1">Uncharacterized protein</fullName>
    </submittedName>
</protein>
<dbReference type="EMBL" id="CM023477">
    <property type="protein sequence ID" value="KAH7938116.1"/>
    <property type="molecule type" value="Genomic_DNA"/>
</dbReference>
<name>A0ACB8CAZ6_DERSI</name>
<organism evidence="1 2">
    <name type="scientific">Dermacentor silvarum</name>
    <name type="common">Tick</name>
    <dbReference type="NCBI Taxonomy" id="543639"/>
    <lineage>
        <taxon>Eukaryota</taxon>
        <taxon>Metazoa</taxon>
        <taxon>Ecdysozoa</taxon>
        <taxon>Arthropoda</taxon>
        <taxon>Chelicerata</taxon>
        <taxon>Arachnida</taxon>
        <taxon>Acari</taxon>
        <taxon>Parasitiformes</taxon>
        <taxon>Ixodida</taxon>
        <taxon>Ixodoidea</taxon>
        <taxon>Ixodidae</taxon>
        <taxon>Rhipicephalinae</taxon>
        <taxon>Dermacentor</taxon>
    </lineage>
</organism>
<reference evidence="1" key="1">
    <citation type="submission" date="2020-05" db="EMBL/GenBank/DDBJ databases">
        <title>Large-scale comparative analyses of tick genomes elucidate their genetic diversity and vector capacities.</title>
        <authorList>
            <person name="Jia N."/>
            <person name="Wang J."/>
            <person name="Shi W."/>
            <person name="Du L."/>
            <person name="Sun Y."/>
            <person name="Zhan W."/>
            <person name="Jiang J."/>
            <person name="Wang Q."/>
            <person name="Zhang B."/>
            <person name="Ji P."/>
            <person name="Sakyi L.B."/>
            <person name="Cui X."/>
            <person name="Yuan T."/>
            <person name="Jiang B."/>
            <person name="Yang W."/>
            <person name="Lam T.T.-Y."/>
            <person name="Chang Q."/>
            <person name="Ding S."/>
            <person name="Wang X."/>
            <person name="Zhu J."/>
            <person name="Ruan X."/>
            <person name="Zhao L."/>
            <person name="Wei J."/>
            <person name="Que T."/>
            <person name="Du C."/>
            <person name="Cheng J."/>
            <person name="Dai P."/>
            <person name="Han X."/>
            <person name="Huang E."/>
            <person name="Gao Y."/>
            <person name="Liu J."/>
            <person name="Shao H."/>
            <person name="Ye R."/>
            <person name="Li L."/>
            <person name="Wei W."/>
            <person name="Wang X."/>
            <person name="Wang C."/>
            <person name="Yang T."/>
            <person name="Huo Q."/>
            <person name="Li W."/>
            <person name="Guo W."/>
            <person name="Chen H."/>
            <person name="Zhou L."/>
            <person name="Ni X."/>
            <person name="Tian J."/>
            <person name="Zhou Y."/>
            <person name="Sheng Y."/>
            <person name="Liu T."/>
            <person name="Pan Y."/>
            <person name="Xia L."/>
            <person name="Li J."/>
            <person name="Zhao F."/>
            <person name="Cao W."/>
        </authorList>
    </citation>
    <scope>NUCLEOTIDE SEQUENCE</scope>
    <source>
        <strain evidence="1">Dsil-2018</strain>
    </source>
</reference>
<accession>A0ACB8CAZ6</accession>